<name>A0A8K0PF36_9PEZI</name>
<reference evidence="2" key="1">
    <citation type="submission" date="2021-07" db="EMBL/GenBank/DDBJ databases">
        <title>Elsinoe batatas strain:CRI-CJ2 Genome sequencing and assembly.</title>
        <authorList>
            <person name="Huang L."/>
        </authorList>
    </citation>
    <scope>NUCLEOTIDE SEQUENCE</scope>
    <source>
        <strain evidence="2">CRI-CJ2</strain>
    </source>
</reference>
<sequence length="110" mass="12087">MAPTNMPTTTDFESHVASQTGETQLSKIYTPTHLPSRLKSFLTTLATTSPLPGSALLSLATYITAKASLYSEAFPAVQTRIDLVVLEVLMLHRPGEGWGPRKRSVMRWRG</sequence>
<evidence type="ECO:0000313" key="2">
    <source>
        <dbReference type="EMBL" id="KAG8627436.1"/>
    </source>
</evidence>
<accession>A0A8K0PF36</accession>
<dbReference type="Proteomes" id="UP000809789">
    <property type="component" value="Unassembled WGS sequence"/>
</dbReference>
<keyword evidence="3" id="KW-1185">Reference proteome</keyword>
<protein>
    <submittedName>
        <fullName evidence="2">Uncharacterized protein</fullName>
    </submittedName>
</protein>
<evidence type="ECO:0000313" key="3">
    <source>
        <dbReference type="Proteomes" id="UP000809789"/>
    </source>
</evidence>
<dbReference type="EMBL" id="JAESVG020000005">
    <property type="protein sequence ID" value="KAG8627436.1"/>
    <property type="molecule type" value="Genomic_DNA"/>
</dbReference>
<organism evidence="2 3">
    <name type="scientific">Elsinoe batatas</name>
    <dbReference type="NCBI Taxonomy" id="2601811"/>
    <lineage>
        <taxon>Eukaryota</taxon>
        <taxon>Fungi</taxon>
        <taxon>Dikarya</taxon>
        <taxon>Ascomycota</taxon>
        <taxon>Pezizomycotina</taxon>
        <taxon>Dothideomycetes</taxon>
        <taxon>Dothideomycetidae</taxon>
        <taxon>Myriangiales</taxon>
        <taxon>Elsinoaceae</taxon>
        <taxon>Elsinoe</taxon>
    </lineage>
</organism>
<evidence type="ECO:0000256" key="1">
    <source>
        <dbReference type="SAM" id="MobiDB-lite"/>
    </source>
</evidence>
<proteinExistence type="predicted"/>
<comment type="caution">
    <text evidence="2">The sequence shown here is derived from an EMBL/GenBank/DDBJ whole genome shotgun (WGS) entry which is preliminary data.</text>
</comment>
<feature type="region of interest" description="Disordered" evidence="1">
    <location>
        <begin position="1"/>
        <end position="24"/>
    </location>
</feature>
<dbReference type="AlphaFoldDB" id="A0A8K0PF36"/>
<gene>
    <name evidence="2" type="ORF">KVT40_004919</name>
</gene>